<evidence type="ECO:0000313" key="2">
    <source>
        <dbReference type="Proteomes" id="UP000647587"/>
    </source>
</evidence>
<sequence length="167" mass="18862">MTSASVPERRSVLSRFFCVVVMLSMGPGPAGALAVQEGELWSALTMASARYIILPPQIEGNPEGLTAHQRKIVLKSMRHDLAGSLKRRYPKAAVVTTMEDRNVIRVTPVIEAPQRLLPWGKLGLKLIFERRSGQRFLLKEQFTLFNLWQQQDDAAKYAYDKLVDRLP</sequence>
<dbReference type="EMBL" id="BMPP01000003">
    <property type="protein sequence ID" value="GGK19042.1"/>
    <property type="molecule type" value="Genomic_DNA"/>
</dbReference>
<evidence type="ECO:0000313" key="1">
    <source>
        <dbReference type="EMBL" id="GGK19042.1"/>
    </source>
</evidence>
<dbReference type="Proteomes" id="UP000647587">
    <property type="component" value="Unassembled WGS sequence"/>
</dbReference>
<organism evidence="1 2">
    <name type="scientific">Deinococcus malanensis</name>
    <dbReference type="NCBI Taxonomy" id="1706855"/>
    <lineage>
        <taxon>Bacteria</taxon>
        <taxon>Thermotogati</taxon>
        <taxon>Deinococcota</taxon>
        <taxon>Deinococci</taxon>
        <taxon>Deinococcales</taxon>
        <taxon>Deinococcaceae</taxon>
        <taxon>Deinococcus</taxon>
    </lineage>
</organism>
<reference evidence="2" key="1">
    <citation type="journal article" date="2019" name="Int. J. Syst. Evol. Microbiol.">
        <title>The Global Catalogue of Microorganisms (GCM) 10K type strain sequencing project: providing services to taxonomists for standard genome sequencing and annotation.</title>
        <authorList>
            <consortium name="The Broad Institute Genomics Platform"/>
            <consortium name="The Broad Institute Genome Sequencing Center for Infectious Disease"/>
            <person name="Wu L."/>
            <person name="Ma J."/>
        </authorList>
    </citation>
    <scope>NUCLEOTIDE SEQUENCE [LARGE SCALE GENOMIC DNA]</scope>
    <source>
        <strain evidence="2">JCM 30331</strain>
    </source>
</reference>
<name>A0ABQ2EP91_9DEIO</name>
<protein>
    <submittedName>
        <fullName evidence="1">Uncharacterized protein</fullName>
    </submittedName>
</protein>
<gene>
    <name evidence="1" type="ORF">GCM10008955_10590</name>
</gene>
<dbReference type="RefSeq" id="WP_189005205.1">
    <property type="nucleotide sequence ID" value="NZ_BMPP01000003.1"/>
</dbReference>
<keyword evidence="2" id="KW-1185">Reference proteome</keyword>
<comment type="caution">
    <text evidence="1">The sequence shown here is derived from an EMBL/GenBank/DDBJ whole genome shotgun (WGS) entry which is preliminary data.</text>
</comment>
<accession>A0ABQ2EP91</accession>
<proteinExistence type="predicted"/>